<evidence type="ECO:0000259" key="1">
    <source>
        <dbReference type="Pfam" id="PF00590"/>
    </source>
</evidence>
<dbReference type="InterPro" id="IPR000878">
    <property type="entry name" value="4pyrrol_Mease"/>
</dbReference>
<dbReference type="InterPro" id="IPR014777">
    <property type="entry name" value="4pyrrole_Mease_sub1"/>
</dbReference>
<dbReference type="Gene3D" id="3.40.1010.10">
    <property type="entry name" value="Cobalt-precorrin-4 Transmethylase, Domain 1"/>
    <property type="match status" value="1"/>
</dbReference>
<evidence type="ECO:0000313" key="3">
    <source>
        <dbReference type="Proteomes" id="UP000291106"/>
    </source>
</evidence>
<gene>
    <name evidence="2" type="ORF">EXU30_03995</name>
</gene>
<sequence>MENKQNKLGSLVFVGTGLQLAAHIGALSKSHIEHADIVFSLVPDVFCEQWLVGLNPKHASLQPYYAQEGEVKSRRDTYAQMVEAILQQVRQGLDVVVALYGHPGIFACVSHLAIKQAKVEGFEAQMLPGVSAEACLWADLGIDPGQAGHQSYEATQFMLYNHQINPYTHVLLWQIALAGEHSLTQFATTKDRLQILVEHLNQWYPLDHQVVIYEAPNLPLMSPRIDWLALKDLPDADLTMISTLMIPPVGKLKLNQQMLAKLGISESDLG</sequence>
<dbReference type="InterPro" id="IPR035996">
    <property type="entry name" value="4pyrrol_Methylase_sf"/>
</dbReference>
<evidence type="ECO:0000313" key="2">
    <source>
        <dbReference type="EMBL" id="QBF81953.1"/>
    </source>
</evidence>
<name>A0A411PEJ9_9GAMM</name>
<dbReference type="AlphaFoldDB" id="A0A411PEJ9"/>
<dbReference type="EMBL" id="CP036200">
    <property type="protein sequence ID" value="QBF81953.1"/>
    <property type="molecule type" value="Genomic_DNA"/>
</dbReference>
<dbReference type="CDD" id="cd19916">
    <property type="entry name" value="OphMA_like"/>
    <property type="match status" value="1"/>
</dbReference>
<dbReference type="KEGG" id="smai:EXU30_03995"/>
<accession>A0A411PEJ9</accession>
<dbReference type="SUPFAM" id="SSF53790">
    <property type="entry name" value="Tetrapyrrole methylase"/>
    <property type="match status" value="1"/>
</dbReference>
<dbReference type="OrthoDB" id="1459304at2"/>
<reference evidence="2 3" key="1">
    <citation type="submission" date="2019-02" db="EMBL/GenBank/DDBJ databases">
        <title>Shewanella sp. D4-2 isolated from Dokdo Island.</title>
        <authorList>
            <person name="Baek K."/>
        </authorList>
    </citation>
    <scope>NUCLEOTIDE SEQUENCE [LARGE SCALE GENOMIC DNA]</scope>
    <source>
        <strain evidence="2 3">D4-2</strain>
    </source>
</reference>
<feature type="domain" description="Tetrapyrrole methylase" evidence="1">
    <location>
        <begin position="11"/>
        <end position="214"/>
    </location>
</feature>
<proteinExistence type="predicted"/>
<dbReference type="GO" id="GO:0008168">
    <property type="term" value="F:methyltransferase activity"/>
    <property type="evidence" value="ECO:0007669"/>
    <property type="project" value="InterPro"/>
</dbReference>
<keyword evidence="3" id="KW-1185">Reference proteome</keyword>
<organism evidence="2 3">
    <name type="scientific">Shewanella maritima</name>
    <dbReference type="NCBI Taxonomy" id="2520507"/>
    <lineage>
        <taxon>Bacteria</taxon>
        <taxon>Pseudomonadati</taxon>
        <taxon>Pseudomonadota</taxon>
        <taxon>Gammaproteobacteria</taxon>
        <taxon>Alteromonadales</taxon>
        <taxon>Shewanellaceae</taxon>
        <taxon>Shewanella</taxon>
    </lineage>
</organism>
<dbReference type="Pfam" id="PF00590">
    <property type="entry name" value="TP_methylase"/>
    <property type="match status" value="1"/>
</dbReference>
<protein>
    <recommendedName>
        <fullName evidence="1">Tetrapyrrole methylase domain-containing protein</fullName>
    </recommendedName>
</protein>
<dbReference type="Proteomes" id="UP000291106">
    <property type="component" value="Chromosome"/>
</dbReference>